<feature type="region of interest" description="Disordered" evidence="1">
    <location>
        <begin position="40"/>
        <end position="61"/>
    </location>
</feature>
<gene>
    <name evidence="2" type="ORF">E1B28_005493</name>
</gene>
<dbReference type="GeneID" id="66074569"/>
<dbReference type="Gene3D" id="3.10.450.240">
    <property type="match status" value="1"/>
</dbReference>
<keyword evidence="3" id="KW-1185">Reference proteome</keyword>
<evidence type="ECO:0000313" key="3">
    <source>
        <dbReference type="Proteomes" id="UP001049176"/>
    </source>
</evidence>
<dbReference type="AlphaFoldDB" id="A0A9P7S3T5"/>
<dbReference type="RefSeq" id="XP_043011143.1">
    <property type="nucleotide sequence ID" value="XM_043150059.1"/>
</dbReference>
<proteinExistence type="predicted"/>
<evidence type="ECO:0000313" key="2">
    <source>
        <dbReference type="EMBL" id="KAG7094673.1"/>
    </source>
</evidence>
<dbReference type="OrthoDB" id="19619at2759"/>
<dbReference type="Proteomes" id="UP001049176">
    <property type="component" value="Chromosome 3"/>
</dbReference>
<organism evidence="2 3">
    <name type="scientific">Marasmius oreades</name>
    <name type="common">fairy-ring Marasmius</name>
    <dbReference type="NCBI Taxonomy" id="181124"/>
    <lineage>
        <taxon>Eukaryota</taxon>
        <taxon>Fungi</taxon>
        <taxon>Dikarya</taxon>
        <taxon>Basidiomycota</taxon>
        <taxon>Agaricomycotina</taxon>
        <taxon>Agaricomycetes</taxon>
        <taxon>Agaricomycetidae</taxon>
        <taxon>Agaricales</taxon>
        <taxon>Marasmiineae</taxon>
        <taxon>Marasmiaceae</taxon>
        <taxon>Marasmius</taxon>
    </lineage>
</organism>
<dbReference type="EMBL" id="CM032183">
    <property type="protein sequence ID" value="KAG7094673.1"/>
    <property type="molecule type" value="Genomic_DNA"/>
</dbReference>
<sequence>MSATLSRSLWTSTRSNFRCISASVHASTSTTYPLRRYATQVKKSTKSGETRSKQKEAAEEDAAAGIQQVTLAMQNDPQWDPWAQPIAALDVMLPYRTAPWSGSTYEGIKARLQQVWNNRLNALKNCFNKSVMLRYNSFPGVDMDELGGMNYFLKVPVQILSGTKSATKPSSWLWGLRNEIFGSYCGAQKAIANKDRVALSSFAQSLYLNDCMRLLRKQASTSRYIWNLHASGPTASTEPAVNNKTTILSIRAIEGHLGRRPPPGGNRLVIQVLAKVETLQSLEIYEASGKALHAPSSTPVTDPHQHPIITTSATKNFRQKRTPVAPHLQTEYLIFEKKMYMPGQKWSIREKVYPREGAVVAH</sequence>
<reference evidence="2" key="1">
    <citation type="journal article" date="2021" name="Genome Biol. Evol.">
        <title>The assembled and annotated genome of the fairy-ring fungus Marasmius oreades.</title>
        <authorList>
            <person name="Hiltunen M."/>
            <person name="Ament-Velasquez S.L."/>
            <person name="Johannesson H."/>
        </authorList>
    </citation>
    <scope>NUCLEOTIDE SEQUENCE</scope>
    <source>
        <strain evidence="2">03SP1</strain>
    </source>
</reference>
<evidence type="ECO:0000256" key="1">
    <source>
        <dbReference type="SAM" id="MobiDB-lite"/>
    </source>
</evidence>
<feature type="compositionally biased region" description="Basic and acidic residues" evidence="1">
    <location>
        <begin position="46"/>
        <end position="57"/>
    </location>
</feature>
<comment type="caution">
    <text evidence="2">The sequence shown here is derived from an EMBL/GenBank/DDBJ whole genome shotgun (WGS) entry which is preliminary data.</text>
</comment>
<name>A0A9P7S3T5_9AGAR</name>
<dbReference type="KEGG" id="more:E1B28_005493"/>
<protein>
    <submittedName>
        <fullName evidence="2">Uncharacterized protein</fullName>
    </submittedName>
</protein>
<accession>A0A9P7S3T5</accession>